<dbReference type="RefSeq" id="WP_012728894.1">
    <property type="nucleotide sequence ID" value="NC_012691.1"/>
</dbReference>
<organism evidence="1 2">
    <name type="scientific">Tolumonas auensis (strain DSM 9187 / NBRC 110442 / TA 4)</name>
    <dbReference type="NCBI Taxonomy" id="595494"/>
    <lineage>
        <taxon>Bacteria</taxon>
        <taxon>Pseudomonadati</taxon>
        <taxon>Pseudomonadota</taxon>
        <taxon>Gammaproteobacteria</taxon>
        <taxon>Aeromonadales</taxon>
        <taxon>Aeromonadaceae</taxon>
        <taxon>Tolumonas</taxon>
    </lineage>
</organism>
<sequence length="260" mass="27972">MSNNQSIEVASNTIRRMWETHGIKEPMRFLGFCLSMLPIPGIQQAGAALDRHLGDKAFEAKLEELWSEISAANELVSKVATLEEAIQEIAKTIEASPSLENKANQFIASLSTSQQEFSVLTENQSYQELRNSIIHADISAFIAKSGSTNVIQGSTVNSERTHLHATDNSKNFVDGTTFQGASGAVSMKGITTQGPISVQGSGIGFGAGGSITFGGNPNLVSGNCPICNELLQVDKRELAKYSQIQCHRCKTVIPFKLPNA</sequence>
<dbReference type="eggNOG" id="ENOG503419N">
    <property type="taxonomic scope" value="Bacteria"/>
</dbReference>
<protein>
    <submittedName>
        <fullName evidence="1">Uncharacterized protein</fullName>
    </submittedName>
</protein>
<evidence type="ECO:0000313" key="2">
    <source>
        <dbReference type="Proteomes" id="UP000009073"/>
    </source>
</evidence>
<dbReference type="KEGG" id="tau:Tola_0666"/>
<proteinExistence type="predicted"/>
<dbReference type="EMBL" id="CP001616">
    <property type="protein sequence ID" value="ACQ92295.1"/>
    <property type="molecule type" value="Genomic_DNA"/>
</dbReference>
<reference evidence="2" key="1">
    <citation type="submission" date="2009-05" db="EMBL/GenBank/DDBJ databases">
        <title>Complete sequence of Tolumonas auensis DSM 9187.</title>
        <authorList>
            <consortium name="US DOE Joint Genome Institute"/>
            <person name="Lucas S."/>
            <person name="Copeland A."/>
            <person name="Lapidus A."/>
            <person name="Glavina del Rio T."/>
            <person name="Tice H."/>
            <person name="Bruce D."/>
            <person name="Goodwin L."/>
            <person name="Pitluck S."/>
            <person name="Chertkov O."/>
            <person name="Brettin T."/>
            <person name="Detter J.C."/>
            <person name="Han C."/>
            <person name="Larimer F."/>
            <person name="Land M."/>
            <person name="Hauser L."/>
            <person name="Kyrpides N."/>
            <person name="Mikhailova N."/>
            <person name="Spring S."/>
            <person name="Beller H."/>
        </authorList>
    </citation>
    <scope>NUCLEOTIDE SEQUENCE [LARGE SCALE GENOMIC DNA]</scope>
    <source>
        <strain evidence="2">DSM 9187 / TA4</strain>
    </source>
</reference>
<evidence type="ECO:0000313" key="1">
    <source>
        <dbReference type="EMBL" id="ACQ92295.1"/>
    </source>
</evidence>
<dbReference type="Proteomes" id="UP000009073">
    <property type="component" value="Chromosome"/>
</dbReference>
<accession>C4LAU1</accession>
<dbReference type="AlphaFoldDB" id="C4LAU1"/>
<name>C4LAU1_TOLAT</name>
<dbReference type="HOGENOM" id="CLU_1069346_0_0_6"/>
<reference evidence="1 2" key="2">
    <citation type="journal article" date="2011" name="Stand. Genomic Sci.">
        <title>Complete genome sequence of Tolumonas auensis type strain (TA 4).</title>
        <authorList>
            <person name="Chertkov O."/>
            <person name="Copeland A."/>
            <person name="Lucas S."/>
            <person name="Lapidus A."/>
            <person name="Berry K.W."/>
            <person name="Detter J.C."/>
            <person name="Del Rio T.G."/>
            <person name="Hammon N."/>
            <person name="Dalin E."/>
            <person name="Tice H."/>
            <person name="Pitluck S."/>
            <person name="Richardson P."/>
            <person name="Bruce D."/>
            <person name="Goodwin L."/>
            <person name="Han C."/>
            <person name="Tapia R."/>
            <person name="Saunders E."/>
            <person name="Schmutz J."/>
            <person name="Brettin T."/>
            <person name="Larimer F."/>
            <person name="Land M."/>
            <person name="Hauser L."/>
            <person name="Spring S."/>
            <person name="Rohde M."/>
            <person name="Kyrpides N.C."/>
            <person name="Ivanova N."/>
            <person name="Goker M."/>
            <person name="Beller H.R."/>
            <person name="Klenk H.P."/>
            <person name="Woyke T."/>
        </authorList>
    </citation>
    <scope>NUCLEOTIDE SEQUENCE [LARGE SCALE GENOMIC DNA]</scope>
    <source>
        <strain evidence="2">DSM 9187 / TA4</strain>
    </source>
</reference>
<keyword evidence="2" id="KW-1185">Reference proteome</keyword>
<gene>
    <name evidence="1" type="ordered locus">Tola_0666</name>
</gene>